<comment type="similarity">
    <text evidence="1">Belongs to the glycerophosphoryl diester phosphodiesterase family.</text>
</comment>
<dbReference type="EMBL" id="JAGPXD010000005">
    <property type="protein sequence ID" value="KAH7353998.1"/>
    <property type="molecule type" value="Genomic_DNA"/>
</dbReference>
<dbReference type="Proteomes" id="UP000813385">
    <property type="component" value="Unassembled WGS sequence"/>
</dbReference>
<feature type="domain" description="GP-PDE" evidence="8">
    <location>
        <begin position="70"/>
        <end position="369"/>
    </location>
</feature>
<evidence type="ECO:0000256" key="1">
    <source>
        <dbReference type="ARBA" id="ARBA00007277"/>
    </source>
</evidence>
<dbReference type="PROSITE" id="PS51704">
    <property type="entry name" value="GP_PDE"/>
    <property type="match status" value="1"/>
</dbReference>
<dbReference type="InterPro" id="IPR030395">
    <property type="entry name" value="GP_PDE_dom"/>
</dbReference>
<dbReference type="PANTHER" id="PTHR43620:SF7">
    <property type="entry name" value="GLYCEROPHOSPHODIESTER PHOSPHODIESTERASE GDPD5-RELATED"/>
    <property type="match status" value="1"/>
</dbReference>
<reference evidence="9" key="1">
    <citation type="journal article" date="2021" name="Nat. Commun.">
        <title>Genetic determinants of endophytism in the Arabidopsis root mycobiome.</title>
        <authorList>
            <person name="Mesny F."/>
            <person name="Miyauchi S."/>
            <person name="Thiergart T."/>
            <person name="Pickel B."/>
            <person name="Atanasova L."/>
            <person name="Karlsson M."/>
            <person name="Huettel B."/>
            <person name="Barry K.W."/>
            <person name="Haridas S."/>
            <person name="Chen C."/>
            <person name="Bauer D."/>
            <person name="Andreopoulos W."/>
            <person name="Pangilinan J."/>
            <person name="LaButti K."/>
            <person name="Riley R."/>
            <person name="Lipzen A."/>
            <person name="Clum A."/>
            <person name="Drula E."/>
            <person name="Henrissat B."/>
            <person name="Kohler A."/>
            <person name="Grigoriev I.V."/>
            <person name="Martin F.M."/>
            <person name="Hacquard S."/>
        </authorList>
    </citation>
    <scope>NUCLEOTIDE SEQUENCE</scope>
    <source>
        <strain evidence="9">MPI-CAGE-AT-0016</strain>
    </source>
</reference>
<evidence type="ECO:0000256" key="2">
    <source>
        <dbReference type="ARBA" id="ARBA00012247"/>
    </source>
</evidence>
<dbReference type="GO" id="GO:0006629">
    <property type="term" value="P:lipid metabolic process"/>
    <property type="evidence" value="ECO:0007669"/>
    <property type="project" value="InterPro"/>
</dbReference>
<dbReference type="OrthoDB" id="1058301at2759"/>
<dbReference type="Pfam" id="PF03009">
    <property type="entry name" value="GDPD"/>
    <property type="match status" value="1"/>
</dbReference>
<dbReference type="PANTHER" id="PTHR43620">
    <property type="entry name" value="GLYCEROPHOSPHORYL DIESTER PHOSPHODIESTERASE"/>
    <property type="match status" value="1"/>
</dbReference>
<evidence type="ECO:0000256" key="7">
    <source>
        <dbReference type="SAM" id="SignalP"/>
    </source>
</evidence>
<evidence type="ECO:0000313" key="10">
    <source>
        <dbReference type="Proteomes" id="UP000813385"/>
    </source>
</evidence>
<dbReference type="AlphaFoldDB" id="A0A8K0T8S4"/>
<evidence type="ECO:0000256" key="6">
    <source>
        <dbReference type="ARBA" id="ARBA00047512"/>
    </source>
</evidence>
<evidence type="ECO:0000256" key="5">
    <source>
        <dbReference type="ARBA" id="ARBA00022801"/>
    </source>
</evidence>
<dbReference type="GO" id="GO:0008889">
    <property type="term" value="F:glycerophosphodiester phosphodiesterase activity"/>
    <property type="evidence" value="ECO:0007669"/>
    <property type="project" value="UniProtKB-EC"/>
</dbReference>
<gene>
    <name evidence="9" type="ORF">B0T11DRAFT_122581</name>
</gene>
<organism evidence="9 10">
    <name type="scientific">Plectosphaerella cucumerina</name>
    <dbReference type="NCBI Taxonomy" id="40658"/>
    <lineage>
        <taxon>Eukaryota</taxon>
        <taxon>Fungi</taxon>
        <taxon>Dikarya</taxon>
        <taxon>Ascomycota</taxon>
        <taxon>Pezizomycotina</taxon>
        <taxon>Sordariomycetes</taxon>
        <taxon>Hypocreomycetidae</taxon>
        <taxon>Glomerellales</taxon>
        <taxon>Plectosphaerellaceae</taxon>
        <taxon>Plectosphaerella</taxon>
    </lineage>
</organism>
<keyword evidence="10" id="KW-1185">Reference proteome</keyword>
<evidence type="ECO:0000313" key="9">
    <source>
        <dbReference type="EMBL" id="KAH7353998.1"/>
    </source>
</evidence>
<keyword evidence="5" id="KW-0378">Hydrolase</keyword>
<evidence type="ECO:0000256" key="4">
    <source>
        <dbReference type="ARBA" id="ARBA00022798"/>
    </source>
</evidence>
<keyword evidence="4" id="KW-0319">Glycerol metabolism</keyword>
<dbReference type="InterPro" id="IPR017946">
    <property type="entry name" value="PLC-like_Pdiesterase_TIM-brl"/>
</dbReference>
<comment type="catalytic activity">
    <reaction evidence="6">
        <text>a sn-glycero-3-phosphodiester + H2O = an alcohol + sn-glycerol 3-phosphate + H(+)</text>
        <dbReference type="Rhea" id="RHEA:12969"/>
        <dbReference type="ChEBI" id="CHEBI:15377"/>
        <dbReference type="ChEBI" id="CHEBI:15378"/>
        <dbReference type="ChEBI" id="CHEBI:30879"/>
        <dbReference type="ChEBI" id="CHEBI:57597"/>
        <dbReference type="ChEBI" id="CHEBI:83408"/>
        <dbReference type="EC" id="3.1.4.46"/>
    </reaction>
</comment>
<feature type="signal peptide" evidence="7">
    <location>
        <begin position="1"/>
        <end position="19"/>
    </location>
</feature>
<feature type="chain" id="PRO_5035445001" description="glycerophosphodiester phosphodiesterase" evidence="7">
    <location>
        <begin position="20"/>
        <end position="416"/>
    </location>
</feature>
<evidence type="ECO:0000259" key="8">
    <source>
        <dbReference type="PROSITE" id="PS51704"/>
    </source>
</evidence>
<sequence>MQVKSIVVSGLAAAAHVAAAPCEKPKPDYTPIEHIELGPRPFWLIDTMADSPVKEKLQQCASIKDFKPSAWSIGHRGGGTMQIPEHSLESNLAGARMGAGMLECDVAFTKDLELVCRHAQCDLHYTTDILSKPELAAKCTEPFTPAAGGKPASAKCCTSDLTLKEFKTLCARMEGSNPQATTPETFQQAPRWRTELYGRCGTVLTHKEHIKLVDDLGLLFVPELKTPEVPMPFGPTNYTQEDYAQQLADEYREAGIDPSRVWLQSFLYDDVLYWVKEDPEFGKQAVFLDSYGETPATFPAAVANLTNYKADGVQIVAPPMQYLVKPENGKIVPSEYAVRAKELGLDIVAWSAERSGILSDGSGGGYYFNTIKDLIKRDGDVFELLYVLGEEIGVLGIFSDWSATVSYYANCFGHIF</sequence>
<name>A0A8K0T8S4_9PEZI</name>
<dbReference type="SUPFAM" id="SSF51695">
    <property type="entry name" value="PLC-like phosphodiesterases"/>
    <property type="match status" value="1"/>
</dbReference>
<evidence type="ECO:0000256" key="3">
    <source>
        <dbReference type="ARBA" id="ARBA00022729"/>
    </source>
</evidence>
<accession>A0A8K0T8S4</accession>
<proteinExistence type="inferred from homology"/>
<protein>
    <recommendedName>
        <fullName evidence="2">glycerophosphodiester phosphodiesterase</fullName>
        <ecNumber evidence="2">3.1.4.46</ecNumber>
    </recommendedName>
</protein>
<dbReference type="GO" id="GO:0006071">
    <property type="term" value="P:glycerol metabolic process"/>
    <property type="evidence" value="ECO:0007669"/>
    <property type="project" value="UniProtKB-KW"/>
</dbReference>
<dbReference type="EC" id="3.1.4.46" evidence="2"/>
<comment type="caution">
    <text evidence="9">The sequence shown here is derived from an EMBL/GenBank/DDBJ whole genome shotgun (WGS) entry which is preliminary data.</text>
</comment>
<dbReference type="Gene3D" id="3.20.20.190">
    <property type="entry name" value="Phosphatidylinositol (PI) phosphodiesterase"/>
    <property type="match status" value="1"/>
</dbReference>
<keyword evidence="3 7" id="KW-0732">Signal</keyword>